<keyword evidence="2" id="KW-1185">Reference proteome</keyword>
<dbReference type="EMBL" id="BACD03000012">
    <property type="protein sequence ID" value="GAO48047.1"/>
    <property type="molecule type" value="Genomic_DNA"/>
</dbReference>
<proteinExistence type="predicted"/>
<reference evidence="1 2" key="1">
    <citation type="journal article" date="2011" name="J. Gen. Appl. Microbiol.">
        <title>Draft genome sequencing of the enigmatic yeast Saitoella complicata.</title>
        <authorList>
            <person name="Nishida H."/>
            <person name="Hamamoto M."/>
            <person name="Sugiyama J."/>
        </authorList>
    </citation>
    <scope>NUCLEOTIDE SEQUENCE [LARGE SCALE GENOMIC DNA]</scope>
    <source>
        <strain evidence="1 2">NRRL Y-17804</strain>
    </source>
</reference>
<protein>
    <submittedName>
        <fullName evidence="1">Uncharacterized protein</fullName>
    </submittedName>
</protein>
<evidence type="ECO:0000313" key="1">
    <source>
        <dbReference type="EMBL" id="GAO48047.1"/>
    </source>
</evidence>
<gene>
    <name evidence="1" type="ORF">G7K_2235-t1</name>
</gene>
<comment type="caution">
    <text evidence="1">The sequence shown here is derived from an EMBL/GenBank/DDBJ whole genome shotgun (WGS) entry which is preliminary data.</text>
</comment>
<name>A0A0E9NDW5_SAICN</name>
<dbReference type="AlphaFoldDB" id="A0A0E9NDW5"/>
<organism evidence="1 2">
    <name type="scientific">Saitoella complicata (strain BCRC 22490 / CBS 7301 / JCM 7358 / NBRC 10748 / NRRL Y-17804)</name>
    <dbReference type="NCBI Taxonomy" id="698492"/>
    <lineage>
        <taxon>Eukaryota</taxon>
        <taxon>Fungi</taxon>
        <taxon>Dikarya</taxon>
        <taxon>Ascomycota</taxon>
        <taxon>Taphrinomycotina</taxon>
        <taxon>Taphrinomycotina incertae sedis</taxon>
        <taxon>Saitoella</taxon>
    </lineage>
</organism>
<reference evidence="1 2" key="3">
    <citation type="journal article" date="2015" name="Genome Announc.">
        <title>Draft Genome Sequence of the Archiascomycetous Yeast Saitoella complicata.</title>
        <authorList>
            <person name="Yamauchi K."/>
            <person name="Kondo S."/>
            <person name="Hamamoto M."/>
            <person name="Takahashi Y."/>
            <person name="Ogura Y."/>
            <person name="Hayashi T."/>
            <person name="Nishida H."/>
        </authorList>
    </citation>
    <scope>NUCLEOTIDE SEQUENCE [LARGE SCALE GENOMIC DNA]</scope>
    <source>
        <strain evidence="1 2">NRRL Y-17804</strain>
    </source>
</reference>
<reference evidence="1 2" key="2">
    <citation type="journal article" date="2014" name="J. Gen. Appl. Microbiol.">
        <title>The early diverging ascomycetous budding yeast Saitoella complicata has three histone deacetylases belonging to the Clr6, Hos2, and Rpd3 lineages.</title>
        <authorList>
            <person name="Nishida H."/>
            <person name="Matsumoto T."/>
            <person name="Kondo S."/>
            <person name="Hamamoto M."/>
            <person name="Yoshikawa H."/>
        </authorList>
    </citation>
    <scope>NUCLEOTIDE SEQUENCE [LARGE SCALE GENOMIC DNA]</scope>
    <source>
        <strain evidence="1 2">NRRL Y-17804</strain>
    </source>
</reference>
<evidence type="ECO:0000313" key="2">
    <source>
        <dbReference type="Proteomes" id="UP000033140"/>
    </source>
</evidence>
<sequence>MTFEVLCLENAVNQVKVLRSRHSETLKTEKMVLNLSFKSIITLRKAQELHRPKTSLIKRLPLANFYSIQFEESGELSVSRRRQIRFSVTSLHPACSSRVRSRTKARLHPLHPPLHQCV</sequence>
<accession>A0A0E9NDW5</accession>
<dbReference type="Proteomes" id="UP000033140">
    <property type="component" value="Unassembled WGS sequence"/>
</dbReference>